<reference evidence="2 3" key="1">
    <citation type="submission" date="2015-09" db="EMBL/GenBank/DDBJ databases">
        <title>Draft genome sequence of Kouleothrix aurantiaca JCM 19913.</title>
        <authorList>
            <person name="Hemp J."/>
        </authorList>
    </citation>
    <scope>NUCLEOTIDE SEQUENCE [LARGE SCALE GENOMIC DNA]</scope>
    <source>
        <strain evidence="2 3">COM-B</strain>
    </source>
</reference>
<name>A0A0P9DD51_9CHLR</name>
<keyword evidence="3" id="KW-1185">Reference proteome</keyword>
<proteinExistence type="predicted"/>
<evidence type="ECO:0000256" key="1">
    <source>
        <dbReference type="SAM" id="Coils"/>
    </source>
</evidence>
<evidence type="ECO:0000313" key="2">
    <source>
        <dbReference type="EMBL" id="KPV47883.1"/>
    </source>
</evidence>
<keyword evidence="1" id="KW-0175">Coiled coil</keyword>
<feature type="coiled-coil region" evidence="1">
    <location>
        <begin position="76"/>
        <end position="110"/>
    </location>
</feature>
<protein>
    <submittedName>
        <fullName evidence="2">Uncharacterized protein</fullName>
    </submittedName>
</protein>
<feature type="non-terminal residue" evidence="2">
    <location>
        <position position="175"/>
    </location>
</feature>
<gene>
    <name evidence="2" type="ORF">SE17_41060</name>
</gene>
<accession>A0A0P9DD51</accession>
<organism evidence="2 3">
    <name type="scientific">Kouleothrix aurantiaca</name>
    <dbReference type="NCBI Taxonomy" id="186479"/>
    <lineage>
        <taxon>Bacteria</taxon>
        <taxon>Bacillati</taxon>
        <taxon>Chloroflexota</taxon>
        <taxon>Chloroflexia</taxon>
        <taxon>Chloroflexales</taxon>
        <taxon>Roseiflexineae</taxon>
        <taxon>Roseiflexaceae</taxon>
        <taxon>Kouleothrix</taxon>
    </lineage>
</organism>
<dbReference type="AlphaFoldDB" id="A0A0P9DD51"/>
<evidence type="ECO:0000313" key="3">
    <source>
        <dbReference type="Proteomes" id="UP000050509"/>
    </source>
</evidence>
<dbReference type="Proteomes" id="UP000050509">
    <property type="component" value="Unassembled WGS sequence"/>
</dbReference>
<dbReference type="EMBL" id="LJCR01003141">
    <property type="protein sequence ID" value="KPV47883.1"/>
    <property type="molecule type" value="Genomic_DNA"/>
</dbReference>
<sequence>MSTTTEAAPPVDPAAQLAAMQAQIDTLQMQLAAWAEAAALDAAERTAHTRKLVWSLLDAHKLNERATMMADARHAQRQAEQRALEATRDRDRAEAELHDLKLLLGELACRPIARRMAVAREVWALAWNTRDVLSIGGRTGFDAAMAQLDILLENEDWDGRPASYPTPGDDPIPAA</sequence>
<comment type="caution">
    <text evidence="2">The sequence shown here is derived from an EMBL/GenBank/DDBJ whole genome shotgun (WGS) entry which is preliminary data.</text>
</comment>